<dbReference type="EMBL" id="FOHU01000001">
    <property type="protein sequence ID" value="SES71189.1"/>
    <property type="molecule type" value="Genomic_DNA"/>
</dbReference>
<evidence type="ECO:0000313" key="2">
    <source>
        <dbReference type="Proteomes" id="UP000199568"/>
    </source>
</evidence>
<dbReference type="Pfam" id="PF10719">
    <property type="entry name" value="ComFB"/>
    <property type="match status" value="1"/>
</dbReference>
<dbReference type="OrthoDB" id="5616024at2"/>
<dbReference type="STRING" id="426128.SAMN05660297_00347"/>
<organism evidence="1 2">
    <name type="scientific">Natronincola peptidivorans</name>
    <dbReference type="NCBI Taxonomy" id="426128"/>
    <lineage>
        <taxon>Bacteria</taxon>
        <taxon>Bacillati</taxon>
        <taxon>Bacillota</taxon>
        <taxon>Clostridia</taxon>
        <taxon>Peptostreptococcales</taxon>
        <taxon>Natronincolaceae</taxon>
        <taxon>Natronincola</taxon>
    </lineage>
</organism>
<evidence type="ECO:0000313" key="1">
    <source>
        <dbReference type="EMBL" id="SES71189.1"/>
    </source>
</evidence>
<protein>
    <submittedName>
        <fullName evidence="1">Competence protein ComFB</fullName>
    </submittedName>
</protein>
<dbReference type="Proteomes" id="UP000199568">
    <property type="component" value="Unassembled WGS sequence"/>
</dbReference>
<gene>
    <name evidence="1" type="ORF">SAMN05660297_00347</name>
</gene>
<reference evidence="1 2" key="1">
    <citation type="submission" date="2016-10" db="EMBL/GenBank/DDBJ databases">
        <authorList>
            <person name="de Groot N.N."/>
        </authorList>
    </citation>
    <scope>NUCLEOTIDE SEQUENCE [LARGE SCALE GENOMIC DNA]</scope>
    <source>
        <strain evidence="1 2">DSM 18979</strain>
    </source>
</reference>
<dbReference type="InterPro" id="IPR019657">
    <property type="entry name" value="ComFB"/>
</dbReference>
<proteinExistence type="predicted"/>
<dbReference type="AlphaFoldDB" id="A0A1H9YQ63"/>
<accession>A0A1H9YQ63</accession>
<keyword evidence="2" id="KW-1185">Reference proteome</keyword>
<name>A0A1H9YQ63_9FIRM</name>
<dbReference type="RefSeq" id="WP_090438342.1">
    <property type="nucleotide sequence ID" value="NZ_FOHU01000001.1"/>
</dbReference>
<sequence length="87" mass="9627">MEIKNYMEIVVNNLLPNILKLNDDVCTCNQCVADIKAIALNHLPPKYIATESGEVYSKINALSIQFEADVINALTIAINKVTSSPRH</sequence>